<proteinExistence type="predicted"/>
<dbReference type="WBParaSite" id="NBR_0000379401-mRNA-1">
    <property type="protein sequence ID" value="NBR_0000379401-mRNA-1"/>
    <property type="gene ID" value="NBR_0000379401"/>
</dbReference>
<keyword evidence="2" id="KW-1185">Reference proteome</keyword>
<reference evidence="1 2" key="2">
    <citation type="submission" date="2018-11" db="EMBL/GenBank/DDBJ databases">
        <authorList>
            <consortium name="Pathogen Informatics"/>
        </authorList>
    </citation>
    <scope>NUCLEOTIDE SEQUENCE [LARGE SCALE GENOMIC DNA]</scope>
</reference>
<organism evidence="3">
    <name type="scientific">Nippostrongylus brasiliensis</name>
    <name type="common">Rat hookworm</name>
    <dbReference type="NCBI Taxonomy" id="27835"/>
    <lineage>
        <taxon>Eukaryota</taxon>
        <taxon>Metazoa</taxon>
        <taxon>Ecdysozoa</taxon>
        <taxon>Nematoda</taxon>
        <taxon>Chromadorea</taxon>
        <taxon>Rhabditida</taxon>
        <taxon>Rhabditina</taxon>
        <taxon>Rhabditomorpha</taxon>
        <taxon>Strongyloidea</taxon>
        <taxon>Heligmosomidae</taxon>
        <taxon>Nippostrongylus</taxon>
    </lineage>
</organism>
<dbReference type="Proteomes" id="UP000271162">
    <property type="component" value="Unassembled WGS sequence"/>
</dbReference>
<dbReference type="AlphaFoldDB" id="A0A0N4XMP2"/>
<sequence>MVLLVSGGKEGGKWVIPDNVQLKRRKIPSDRCGRCYLSTVEALSRTNVLKKRLVENWKRKPVLRRVPLK</sequence>
<dbReference type="EMBL" id="UYSL01006158">
    <property type="protein sequence ID" value="VDL67385.1"/>
    <property type="molecule type" value="Genomic_DNA"/>
</dbReference>
<reference evidence="3" key="1">
    <citation type="submission" date="2017-02" db="UniProtKB">
        <authorList>
            <consortium name="WormBaseParasite"/>
        </authorList>
    </citation>
    <scope>IDENTIFICATION</scope>
</reference>
<name>A0A0N4XMP2_NIPBR</name>
<evidence type="ECO:0000313" key="2">
    <source>
        <dbReference type="Proteomes" id="UP000271162"/>
    </source>
</evidence>
<accession>A0A0N4XMP2</accession>
<protein>
    <submittedName>
        <fullName evidence="3">DUF5641 domain-containing protein</fullName>
    </submittedName>
</protein>
<evidence type="ECO:0000313" key="3">
    <source>
        <dbReference type="WBParaSite" id="NBR_0000379401-mRNA-1"/>
    </source>
</evidence>
<evidence type="ECO:0000313" key="1">
    <source>
        <dbReference type="EMBL" id="VDL67385.1"/>
    </source>
</evidence>
<gene>
    <name evidence="1" type="ORF">NBR_LOCUS3796</name>
</gene>